<reference evidence="2" key="1">
    <citation type="journal article" date="2019" name="Int. J. Syst. Evol. Microbiol.">
        <title>The Global Catalogue of Microorganisms (GCM) 10K type strain sequencing project: providing services to taxonomists for standard genome sequencing and annotation.</title>
        <authorList>
            <consortium name="The Broad Institute Genomics Platform"/>
            <consortium name="The Broad Institute Genome Sequencing Center for Infectious Disease"/>
            <person name="Wu L."/>
            <person name="Ma J."/>
        </authorList>
    </citation>
    <scope>NUCLEOTIDE SEQUENCE [LARGE SCALE GENOMIC DNA]</scope>
    <source>
        <strain evidence="2">NBRC 3250</strain>
    </source>
</reference>
<accession>A0ABQ5X3K5</accession>
<organism evidence="1 2">
    <name type="scientific">Gluconobacter albidus</name>
    <dbReference type="NCBI Taxonomy" id="318683"/>
    <lineage>
        <taxon>Bacteria</taxon>
        <taxon>Pseudomonadati</taxon>
        <taxon>Pseudomonadota</taxon>
        <taxon>Alphaproteobacteria</taxon>
        <taxon>Acetobacterales</taxon>
        <taxon>Acetobacteraceae</taxon>
        <taxon>Gluconobacter</taxon>
    </lineage>
</organism>
<evidence type="ECO:0000313" key="1">
    <source>
        <dbReference type="EMBL" id="GLQ69359.1"/>
    </source>
</evidence>
<protein>
    <submittedName>
        <fullName evidence="1">Uncharacterized protein</fullName>
    </submittedName>
</protein>
<dbReference type="RefSeq" id="WP_145995636.1">
    <property type="nucleotide sequence ID" value="NZ_BEWL01000010.1"/>
</dbReference>
<dbReference type="EMBL" id="BSNW01000017">
    <property type="protein sequence ID" value="GLQ69359.1"/>
    <property type="molecule type" value="Genomic_DNA"/>
</dbReference>
<sequence>MGRKRKPAIEKLRDAAVIKPERNPWDLVEPLHIDEIKILFRIVCYMHKTHLDTTEQETRYLIDEITFSLSNSFSEVGKCGAKPLPRRAVVDAARFLVEEMGKRSIFMTQGTIFHKD</sequence>
<proteinExistence type="predicted"/>
<comment type="caution">
    <text evidence="1">The sequence shown here is derived from an EMBL/GenBank/DDBJ whole genome shotgun (WGS) entry which is preliminary data.</text>
</comment>
<keyword evidence="2" id="KW-1185">Reference proteome</keyword>
<name>A0ABQ5X3K5_9PROT</name>
<evidence type="ECO:0000313" key="2">
    <source>
        <dbReference type="Proteomes" id="UP001156672"/>
    </source>
</evidence>
<gene>
    <name evidence="1" type="ORF">GCM10007866_18100</name>
</gene>
<dbReference type="Proteomes" id="UP001156672">
    <property type="component" value="Unassembled WGS sequence"/>
</dbReference>